<evidence type="ECO:0000313" key="3">
    <source>
        <dbReference type="Proteomes" id="UP001302321"/>
    </source>
</evidence>
<reference evidence="2" key="1">
    <citation type="journal article" date="2023" name="Mol. Phylogenet. Evol.">
        <title>Genome-scale phylogeny and comparative genomics of the fungal order Sordariales.</title>
        <authorList>
            <person name="Hensen N."/>
            <person name="Bonometti L."/>
            <person name="Westerberg I."/>
            <person name="Brannstrom I.O."/>
            <person name="Guillou S."/>
            <person name="Cros-Aarteil S."/>
            <person name="Calhoun S."/>
            <person name="Haridas S."/>
            <person name="Kuo A."/>
            <person name="Mondo S."/>
            <person name="Pangilinan J."/>
            <person name="Riley R."/>
            <person name="LaButti K."/>
            <person name="Andreopoulos B."/>
            <person name="Lipzen A."/>
            <person name="Chen C."/>
            <person name="Yan M."/>
            <person name="Daum C."/>
            <person name="Ng V."/>
            <person name="Clum A."/>
            <person name="Steindorff A."/>
            <person name="Ohm R.A."/>
            <person name="Martin F."/>
            <person name="Silar P."/>
            <person name="Natvig D.O."/>
            <person name="Lalanne C."/>
            <person name="Gautier V."/>
            <person name="Ament-Velasquez S.L."/>
            <person name="Kruys A."/>
            <person name="Hutchinson M.I."/>
            <person name="Powell A.J."/>
            <person name="Barry K."/>
            <person name="Miller A.N."/>
            <person name="Grigoriev I.V."/>
            <person name="Debuchy R."/>
            <person name="Gladieux P."/>
            <person name="Hiltunen Thoren M."/>
            <person name="Johannesson H."/>
        </authorList>
    </citation>
    <scope>NUCLEOTIDE SEQUENCE</scope>
    <source>
        <strain evidence="2">CBS 892.96</strain>
    </source>
</reference>
<evidence type="ECO:0000256" key="1">
    <source>
        <dbReference type="SAM" id="Coils"/>
    </source>
</evidence>
<evidence type="ECO:0000313" key="2">
    <source>
        <dbReference type="EMBL" id="KAK4178045.1"/>
    </source>
</evidence>
<keyword evidence="3" id="KW-1185">Reference proteome</keyword>
<dbReference type="AlphaFoldDB" id="A0AAN7A9H2"/>
<accession>A0AAN7A9H2</accession>
<comment type="caution">
    <text evidence="2">The sequence shown here is derived from an EMBL/GenBank/DDBJ whole genome shotgun (WGS) entry which is preliminary data.</text>
</comment>
<feature type="coiled-coil region" evidence="1">
    <location>
        <begin position="131"/>
        <end position="158"/>
    </location>
</feature>
<gene>
    <name evidence="2" type="ORF">QBC36DRAFT_309528</name>
</gene>
<sequence length="193" mass="21745">MAKDPGQAFKYYPARVKLDSASDVDLVSVSYLRQARVLEHITLVEIPEDTQLVIRGVGNGSLTPSHRVLLKWCGHGEGKIHEGWFEVVDFREIDILLSTASFEKIVVARVACAWPIIGRRMPKAIPDREFTKEEKNLARARENEIAEFEKKLAKRRQDQLVLGRAKTIASDEISTTHNTQAIDLETGHSRAKS</sequence>
<protein>
    <submittedName>
        <fullName evidence="2">Uncharacterized protein</fullName>
    </submittedName>
</protein>
<dbReference type="EMBL" id="MU866148">
    <property type="protein sequence ID" value="KAK4178045.1"/>
    <property type="molecule type" value="Genomic_DNA"/>
</dbReference>
<keyword evidence="1" id="KW-0175">Coiled coil</keyword>
<proteinExistence type="predicted"/>
<dbReference type="Proteomes" id="UP001302321">
    <property type="component" value="Unassembled WGS sequence"/>
</dbReference>
<name>A0AAN7A9H2_9PEZI</name>
<organism evidence="2 3">
    <name type="scientific">Triangularia setosa</name>
    <dbReference type="NCBI Taxonomy" id="2587417"/>
    <lineage>
        <taxon>Eukaryota</taxon>
        <taxon>Fungi</taxon>
        <taxon>Dikarya</taxon>
        <taxon>Ascomycota</taxon>
        <taxon>Pezizomycotina</taxon>
        <taxon>Sordariomycetes</taxon>
        <taxon>Sordariomycetidae</taxon>
        <taxon>Sordariales</taxon>
        <taxon>Podosporaceae</taxon>
        <taxon>Triangularia</taxon>
    </lineage>
</organism>
<reference evidence="2" key="2">
    <citation type="submission" date="2023-05" db="EMBL/GenBank/DDBJ databases">
        <authorList>
            <consortium name="Lawrence Berkeley National Laboratory"/>
            <person name="Steindorff A."/>
            <person name="Hensen N."/>
            <person name="Bonometti L."/>
            <person name="Westerberg I."/>
            <person name="Brannstrom I.O."/>
            <person name="Guillou S."/>
            <person name="Cros-Aarteil S."/>
            <person name="Calhoun S."/>
            <person name="Haridas S."/>
            <person name="Kuo A."/>
            <person name="Mondo S."/>
            <person name="Pangilinan J."/>
            <person name="Riley R."/>
            <person name="Labutti K."/>
            <person name="Andreopoulos B."/>
            <person name="Lipzen A."/>
            <person name="Chen C."/>
            <person name="Yanf M."/>
            <person name="Daum C."/>
            <person name="Ng V."/>
            <person name="Clum A."/>
            <person name="Ohm R."/>
            <person name="Martin F."/>
            <person name="Silar P."/>
            <person name="Natvig D."/>
            <person name="Lalanne C."/>
            <person name="Gautier V."/>
            <person name="Ament-Velasquez S.L."/>
            <person name="Kruys A."/>
            <person name="Hutchinson M.I."/>
            <person name="Powell A.J."/>
            <person name="Barry K."/>
            <person name="Miller A.N."/>
            <person name="Grigoriev I.V."/>
            <person name="Debuchy R."/>
            <person name="Gladieux P."/>
            <person name="Thoren M.H."/>
            <person name="Johannesson H."/>
        </authorList>
    </citation>
    <scope>NUCLEOTIDE SEQUENCE</scope>
    <source>
        <strain evidence="2">CBS 892.96</strain>
    </source>
</reference>